<feature type="transmembrane region" description="Helical" evidence="6">
    <location>
        <begin position="90"/>
        <end position="110"/>
    </location>
</feature>
<dbReference type="Gene3D" id="3.40.50.2300">
    <property type="match status" value="1"/>
</dbReference>
<name>A0A2S7WUC8_9FLAO</name>
<evidence type="ECO:0000256" key="6">
    <source>
        <dbReference type="SAM" id="Phobius"/>
    </source>
</evidence>
<accession>A0A2S7WUC8</accession>
<feature type="modified residue" description="4-aspartylphosphate" evidence="5">
    <location>
        <position position="431"/>
    </location>
</feature>
<evidence type="ECO:0000259" key="8">
    <source>
        <dbReference type="PROSITE" id="PS50110"/>
    </source>
</evidence>
<dbReference type="InterPro" id="IPR003594">
    <property type="entry name" value="HATPase_dom"/>
</dbReference>
<feature type="domain" description="Histidine kinase" evidence="7">
    <location>
        <begin position="141"/>
        <end position="361"/>
    </location>
</feature>
<dbReference type="SMART" id="SM00387">
    <property type="entry name" value="HATPase_c"/>
    <property type="match status" value="1"/>
</dbReference>
<dbReference type="SUPFAM" id="SSF52172">
    <property type="entry name" value="CheY-like"/>
    <property type="match status" value="1"/>
</dbReference>
<gene>
    <name evidence="9" type="ORF">BTO18_06340</name>
</gene>
<dbReference type="GO" id="GO:0000155">
    <property type="term" value="F:phosphorelay sensor kinase activity"/>
    <property type="evidence" value="ECO:0007669"/>
    <property type="project" value="InterPro"/>
</dbReference>
<feature type="transmembrane region" description="Helical" evidence="6">
    <location>
        <begin position="7"/>
        <end position="24"/>
    </location>
</feature>
<dbReference type="PROSITE" id="PS50110">
    <property type="entry name" value="RESPONSE_REGULATORY"/>
    <property type="match status" value="1"/>
</dbReference>
<dbReference type="InterPro" id="IPR036890">
    <property type="entry name" value="HATPase_C_sf"/>
</dbReference>
<dbReference type="FunFam" id="3.30.565.10:FF:000010">
    <property type="entry name" value="Sensor histidine kinase RcsC"/>
    <property type="match status" value="1"/>
</dbReference>
<feature type="transmembrane region" description="Helical" evidence="6">
    <location>
        <begin position="30"/>
        <end position="47"/>
    </location>
</feature>
<comment type="catalytic activity">
    <reaction evidence="1">
        <text>ATP + protein L-histidine = ADP + protein N-phospho-L-histidine.</text>
        <dbReference type="EC" id="2.7.13.3"/>
    </reaction>
</comment>
<dbReference type="SUPFAM" id="SSF55874">
    <property type="entry name" value="ATPase domain of HSP90 chaperone/DNA topoisomerase II/histidine kinase"/>
    <property type="match status" value="1"/>
</dbReference>
<keyword evidence="6" id="KW-0472">Membrane</keyword>
<keyword evidence="6" id="KW-1133">Transmembrane helix</keyword>
<dbReference type="EMBL" id="MSCN01000001">
    <property type="protein sequence ID" value="PQJ80932.1"/>
    <property type="molecule type" value="Genomic_DNA"/>
</dbReference>
<evidence type="ECO:0000256" key="5">
    <source>
        <dbReference type="PROSITE-ProRule" id="PRU00169"/>
    </source>
</evidence>
<feature type="domain" description="Response regulatory" evidence="8">
    <location>
        <begin position="382"/>
        <end position="496"/>
    </location>
</feature>
<evidence type="ECO:0000256" key="4">
    <source>
        <dbReference type="ARBA" id="ARBA00023012"/>
    </source>
</evidence>
<comment type="caution">
    <text evidence="9">The sequence shown here is derived from an EMBL/GenBank/DDBJ whole genome shotgun (WGS) entry which is preliminary data.</text>
</comment>
<reference evidence="9 10" key="1">
    <citation type="submission" date="2016-12" db="EMBL/GenBank/DDBJ databases">
        <title>Trade-off between light-utilization and light-protection in marine flavobacteria.</title>
        <authorList>
            <person name="Kumagai Y."/>
            <person name="Yoshizawa S."/>
            <person name="Kogure K."/>
            <person name="Iwasaki W."/>
        </authorList>
    </citation>
    <scope>NUCLEOTIDE SEQUENCE [LARGE SCALE GENOMIC DNA]</scope>
    <source>
        <strain evidence="9 10">NBRC 108759</strain>
    </source>
</reference>
<dbReference type="Gene3D" id="3.30.565.10">
    <property type="entry name" value="Histidine kinase-like ATPase, C-terminal domain"/>
    <property type="match status" value="1"/>
</dbReference>
<dbReference type="PROSITE" id="PS50109">
    <property type="entry name" value="HIS_KIN"/>
    <property type="match status" value="1"/>
</dbReference>
<dbReference type="CDD" id="cd00082">
    <property type="entry name" value="HisKA"/>
    <property type="match status" value="1"/>
</dbReference>
<dbReference type="AlphaFoldDB" id="A0A2S7WUC8"/>
<dbReference type="InterPro" id="IPR036097">
    <property type="entry name" value="HisK_dim/P_sf"/>
</dbReference>
<dbReference type="Pfam" id="PF00512">
    <property type="entry name" value="HisKA"/>
    <property type="match status" value="1"/>
</dbReference>
<evidence type="ECO:0000256" key="1">
    <source>
        <dbReference type="ARBA" id="ARBA00000085"/>
    </source>
</evidence>
<dbReference type="PRINTS" id="PR00344">
    <property type="entry name" value="BCTRLSENSOR"/>
</dbReference>
<evidence type="ECO:0000313" key="10">
    <source>
        <dbReference type="Proteomes" id="UP000238882"/>
    </source>
</evidence>
<dbReference type="Pfam" id="PF02518">
    <property type="entry name" value="HATPase_c"/>
    <property type="match status" value="1"/>
</dbReference>
<keyword evidence="10" id="KW-1185">Reference proteome</keyword>
<dbReference type="CDD" id="cd16922">
    <property type="entry name" value="HATPase_EvgS-ArcB-TorS-like"/>
    <property type="match status" value="1"/>
</dbReference>
<protein>
    <recommendedName>
        <fullName evidence="2">histidine kinase</fullName>
        <ecNumber evidence="2">2.7.13.3</ecNumber>
    </recommendedName>
</protein>
<dbReference type="Pfam" id="PF00072">
    <property type="entry name" value="Response_reg"/>
    <property type="match status" value="1"/>
</dbReference>
<keyword evidence="6" id="KW-0812">Transmembrane</keyword>
<dbReference type="Proteomes" id="UP000238882">
    <property type="component" value="Unassembled WGS sequence"/>
</dbReference>
<dbReference type="PANTHER" id="PTHR45339">
    <property type="entry name" value="HYBRID SIGNAL TRANSDUCTION HISTIDINE KINASE J"/>
    <property type="match status" value="1"/>
</dbReference>
<proteinExistence type="predicted"/>
<evidence type="ECO:0000313" key="9">
    <source>
        <dbReference type="EMBL" id="PQJ80932.1"/>
    </source>
</evidence>
<organism evidence="9 10">
    <name type="scientific">Polaribacter porphyrae</name>
    <dbReference type="NCBI Taxonomy" id="1137780"/>
    <lineage>
        <taxon>Bacteria</taxon>
        <taxon>Pseudomonadati</taxon>
        <taxon>Bacteroidota</taxon>
        <taxon>Flavobacteriia</taxon>
        <taxon>Flavobacteriales</taxon>
        <taxon>Flavobacteriaceae</taxon>
    </lineage>
</organism>
<dbReference type="SUPFAM" id="SSF47384">
    <property type="entry name" value="Homodimeric domain of signal transducing histidine kinase"/>
    <property type="match status" value="1"/>
</dbReference>
<dbReference type="InterPro" id="IPR004358">
    <property type="entry name" value="Sig_transdc_His_kin-like_C"/>
</dbReference>
<dbReference type="SMART" id="SM00388">
    <property type="entry name" value="HisKA"/>
    <property type="match status" value="1"/>
</dbReference>
<sequence>MAQKARVIFLVMFNLLITFLSSLLGKEASVDFFFIFAIGLPFAFFSFSRELCKIIIFCSLPFLFWLLLYFTKFRPIIDLDIHNSLYISNIVYHISITTTLLLVVFQLIYYSYINARLNQDAHHTKEEAINASDAKSYFLSTMSHEIRTPLNAVIGLSHILGNDNPRKDQVQNIEALNYSGKILLNLLNNVLDFSKMQSSKIDLDEIPTDLSKAIKQIKKIHEASCFQKGITMNLEIDEDIPMVWLDIVRFNQVINNLVSNAIKFTKKGSVTLRIRKINLKDEKVVLLTEIIDTGIGIPEDKQDTIWEAFTQASSTTNRLYGGTGLGLPIVKNIVEAMDSDIHIDSKPNKGSRFYFNIELKIATLEDLRETEYKKEYNFKGKKVLLVEDNQINVMVCKQILEKVKLDVAVAYDGLEAVNMVKENYYDIILMDIQMPVMDGYKASKEIRKFNKYIPILALSASVFMEVKNKIIESGMNGFIFKPFDVDDLLNQIEKFTLNK</sequence>
<dbReference type="CDD" id="cd17546">
    <property type="entry name" value="REC_hyHK_CKI1_RcsC-like"/>
    <property type="match status" value="1"/>
</dbReference>
<evidence type="ECO:0000259" key="7">
    <source>
        <dbReference type="PROSITE" id="PS50109"/>
    </source>
</evidence>
<keyword evidence="3 5" id="KW-0597">Phosphoprotein</keyword>
<dbReference type="EC" id="2.7.13.3" evidence="2"/>
<feature type="transmembrane region" description="Helical" evidence="6">
    <location>
        <begin position="54"/>
        <end position="70"/>
    </location>
</feature>
<dbReference type="SMART" id="SM00448">
    <property type="entry name" value="REC"/>
    <property type="match status" value="1"/>
</dbReference>
<dbReference type="InterPro" id="IPR011006">
    <property type="entry name" value="CheY-like_superfamily"/>
</dbReference>
<dbReference type="InterPro" id="IPR005467">
    <property type="entry name" value="His_kinase_dom"/>
</dbReference>
<dbReference type="InterPro" id="IPR003661">
    <property type="entry name" value="HisK_dim/P_dom"/>
</dbReference>
<keyword evidence="9" id="KW-0418">Kinase</keyword>
<keyword evidence="4" id="KW-0902">Two-component regulatory system</keyword>
<evidence type="ECO:0000256" key="2">
    <source>
        <dbReference type="ARBA" id="ARBA00012438"/>
    </source>
</evidence>
<dbReference type="PANTHER" id="PTHR45339:SF1">
    <property type="entry name" value="HYBRID SIGNAL TRANSDUCTION HISTIDINE KINASE J"/>
    <property type="match status" value="1"/>
</dbReference>
<dbReference type="InterPro" id="IPR001789">
    <property type="entry name" value="Sig_transdc_resp-reg_receiver"/>
</dbReference>
<keyword evidence="9" id="KW-0808">Transferase</keyword>
<evidence type="ECO:0000256" key="3">
    <source>
        <dbReference type="ARBA" id="ARBA00022553"/>
    </source>
</evidence>
<dbReference type="Gene3D" id="1.10.287.130">
    <property type="match status" value="1"/>
</dbReference>